<dbReference type="InterPro" id="IPR016162">
    <property type="entry name" value="Ald_DH_N"/>
</dbReference>
<feature type="domain" description="Aldehyde dehydrogenase" evidence="8">
    <location>
        <begin position="34"/>
        <end position="482"/>
    </location>
</feature>
<dbReference type="FunFam" id="3.40.309.10:FF:000012">
    <property type="entry name" value="Betaine aldehyde dehydrogenase"/>
    <property type="match status" value="1"/>
</dbReference>
<protein>
    <recommendedName>
        <fullName evidence="4">Putative succinate-semialdehyde dehydrogenase [NADP(+)] 2</fullName>
        <ecNumber evidence="3">1.2.1.79</ecNumber>
    </recommendedName>
</protein>
<organism evidence="10 11">
    <name type="scientific">Mycobacterium branderi</name>
    <dbReference type="NCBI Taxonomy" id="43348"/>
    <lineage>
        <taxon>Bacteria</taxon>
        <taxon>Bacillati</taxon>
        <taxon>Actinomycetota</taxon>
        <taxon>Actinomycetes</taxon>
        <taxon>Mycobacteriales</taxon>
        <taxon>Mycobacteriaceae</taxon>
        <taxon>Mycobacterium</taxon>
    </lineage>
</organism>
<dbReference type="RefSeq" id="WP_179966483.1">
    <property type="nucleotide sequence ID" value="NZ_AP022607.1"/>
</dbReference>
<evidence type="ECO:0000256" key="5">
    <source>
        <dbReference type="ARBA" id="ARBA00048559"/>
    </source>
</evidence>
<evidence type="ECO:0000313" key="9">
    <source>
        <dbReference type="EMBL" id="BBZ15649.1"/>
    </source>
</evidence>
<dbReference type="Gene3D" id="3.40.605.10">
    <property type="entry name" value="Aldehyde Dehydrogenase, Chain A, domain 1"/>
    <property type="match status" value="1"/>
</dbReference>
<dbReference type="AlphaFoldDB" id="A0A7I7WDP6"/>
<evidence type="ECO:0000256" key="4">
    <source>
        <dbReference type="ARBA" id="ARBA00039663"/>
    </source>
</evidence>
<evidence type="ECO:0000256" key="1">
    <source>
        <dbReference type="ARBA" id="ARBA00009986"/>
    </source>
</evidence>
<dbReference type="PROSITE" id="PS00687">
    <property type="entry name" value="ALDEHYDE_DEHYDR_GLU"/>
    <property type="match status" value="1"/>
</dbReference>
<dbReference type="InterPro" id="IPR015590">
    <property type="entry name" value="Aldehyde_DH_dom"/>
</dbReference>
<dbReference type="SUPFAM" id="SSF53720">
    <property type="entry name" value="ALDH-like"/>
    <property type="match status" value="1"/>
</dbReference>
<dbReference type="Proteomes" id="UP000467379">
    <property type="component" value="Plasmid pJCM12687"/>
</dbReference>
<evidence type="ECO:0000313" key="11">
    <source>
        <dbReference type="Proteomes" id="UP000192441"/>
    </source>
</evidence>
<dbReference type="FunFam" id="3.40.605.10:FF:000007">
    <property type="entry name" value="NAD/NADP-dependent betaine aldehyde dehydrogenase"/>
    <property type="match status" value="1"/>
</dbReference>
<dbReference type="Proteomes" id="UP000192441">
    <property type="component" value="Unassembled WGS sequence"/>
</dbReference>
<dbReference type="EC" id="1.2.1.79" evidence="3"/>
<sequence>MPMTAPPLEVLPDPHLLVGDERISTSSGGWHEHRYAATGTATRRVPLAGDAEIDAAVRAARAAAPAWAALPRDNRRRLLLAVAELIRTNADELTTTTVIENATPVSLAAHSPHLTADLFEYNAGWADKIGGTVEATWPVPAFDYTVEEPYGVIGVIIPWNGPLASIGMVVAPALAAGNCVVLKPPELAPWTSLRFGELLLEAGIPPGVVSVVPGGPSAGEALTSHPGIDKLHFTGSGATARRVLAGAQQNLTPVCLELGGKSANLIFADADLPAAVQQAVGGIVQLAGQTCLSGTRVIAEDSVYDAVVDMAVDILSQLTVGDPFDADTHMGPVVSAAAADRIMSMIERARTECRVVMGGERMSGEFAAGYYIPPTVLADVDNDSYIAQNEVFGPVLALLRFSDAAEAVRLANDTPYGLAAYVWGKDLQHTHRVVAELAAGNVWVNGFFGIPPSVPFGGVKASGYGRTGGREGIREFTRPKNVWIAL</sequence>
<gene>
    <name evidence="10" type="ORF">BST20_07205</name>
    <name evidence="9" type="ORF">MBRA_58440</name>
</gene>
<geneLocation type="plasmid" evidence="9 12">
    <name>pJCM12687</name>
</geneLocation>
<evidence type="ECO:0000256" key="3">
    <source>
        <dbReference type="ARBA" id="ARBA00039122"/>
    </source>
</evidence>
<comment type="catalytic activity">
    <reaction evidence="5">
        <text>succinate semialdehyde + NADP(+) + H2O = succinate + NADPH + 2 H(+)</text>
        <dbReference type="Rhea" id="RHEA:13213"/>
        <dbReference type="ChEBI" id="CHEBI:15377"/>
        <dbReference type="ChEBI" id="CHEBI:15378"/>
        <dbReference type="ChEBI" id="CHEBI:30031"/>
        <dbReference type="ChEBI" id="CHEBI:57706"/>
        <dbReference type="ChEBI" id="CHEBI:57783"/>
        <dbReference type="ChEBI" id="CHEBI:58349"/>
        <dbReference type="EC" id="1.2.1.79"/>
    </reaction>
</comment>
<evidence type="ECO:0000313" key="12">
    <source>
        <dbReference type="Proteomes" id="UP000467379"/>
    </source>
</evidence>
<dbReference type="PANTHER" id="PTHR11699">
    <property type="entry name" value="ALDEHYDE DEHYDROGENASE-RELATED"/>
    <property type="match status" value="1"/>
</dbReference>
<dbReference type="InterPro" id="IPR016161">
    <property type="entry name" value="Ald_DH/histidinol_DH"/>
</dbReference>
<name>A0A7I7WDP6_9MYCO</name>
<reference evidence="9 12" key="2">
    <citation type="journal article" date="2019" name="Emerg. Microbes Infect.">
        <title>Comprehensive subspecies identification of 175 nontuberculous mycobacteria species based on 7547 genomic profiles.</title>
        <authorList>
            <person name="Matsumoto Y."/>
            <person name="Kinjo T."/>
            <person name="Motooka D."/>
            <person name="Nabeya D."/>
            <person name="Jung N."/>
            <person name="Uechi K."/>
            <person name="Horii T."/>
            <person name="Iida T."/>
            <person name="Fujita J."/>
            <person name="Nakamura S."/>
        </authorList>
    </citation>
    <scope>NUCLEOTIDE SEQUENCE [LARGE SCALE GENOMIC DNA]</scope>
    <source>
        <strain evidence="9 12">JCM 12687</strain>
        <plasmid evidence="9">pJCM12687</plasmid>
    </source>
</reference>
<dbReference type="InterPro" id="IPR029510">
    <property type="entry name" value="Ald_DH_CS_GLU"/>
</dbReference>
<evidence type="ECO:0000259" key="8">
    <source>
        <dbReference type="Pfam" id="PF00171"/>
    </source>
</evidence>
<evidence type="ECO:0000256" key="6">
    <source>
        <dbReference type="PROSITE-ProRule" id="PRU10007"/>
    </source>
</evidence>
<evidence type="ECO:0000313" key="10">
    <source>
        <dbReference type="EMBL" id="ORA40326.1"/>
    </source>
</evidence>
<keyword evidence="9" id="KW-0614">Plasmid</keyword>
<dbReference type="GO" id="GO:0036243">
    <property type="term" value="F:succinate-semialdehyde dehydrogenase (NADP+) activity"/>
    <property type="evidence" value="ECO:0007669"/>
    <property type="project" value="UniProtKB-EC"/>
</dbReference>
<comment type="similarity">
    <text evidence="1 7">Belongs to the aldehyde dehydrogenase family.</text>
</comment>
<evidence type="ECO:0000256" key="7">
    <source>
        <dbReference type="RuleBase" id="RU003345"/>
    </source>
</evidence>
<proteinExistence type="inferred from homology"/>
<evidence type="ECO:0000256" key="2">
    <source>
        <dbReference type="ARBA" id="ARBA00023002"/>
    </source>
</evidence>
<keyword evidence="12" id="KW-1185">Reference proteome</keyword>
<dbReference type="InterPro" id="IPR016163">
    <property type="entry name" value="Ald_DH_C"/>
</dbReference>
<keyword evidence="2 7" id="KW-0560">Oxidoreductase</keyword>
<dbReference type="Pfam" id="PF00171">
    <property type="entry name" value="Aldedh"/>
    <property type="match status" value="1"/>
</dbReference>
<dbReference type="Gene3D" id="3.40.309.10">
    <property type="entry name" value="Aldehyde Dehydrogenase, Chain A, domain 2"/>
    <property type="match status" value="1"/>
</dbReference>
<reference evidence="10 11" key="1">
    <citation type="submission" date="2016-12" db="EMBL/GenBank/DDBJ databases">
        <title>The new phylogeny of genus Mycobacterium.</title>
        <authorList>
            <person name="Tortoli E."/>
            <person name="Trovato A."/>
            <person name="Cirillo D.M."/>
        </authorList>
    </citation>
    <scope>NUCLEOTIDE SEQUENCE [LARGE SCALE GENOMIC DNA]</scope>
    <source>
        <strain evidence="10 11">DSM 44624</strain>
    </source>
</reference>
<feature type="active site" evidence="6">
    <location>
        <position position="257"/>
    </location>
</feature>
<accession>A0A7I7WDP6</accession>
<reference evidence="9" key="3">
    <citation type="submission" date="2020-02" db="EMBL/GenBank/DDBJ databases">
        <authorList>
            <person name="Matsumoto Y."/>
            <person name="Kinjo T."/>
            <person name="Motooka D."/>
            <person name="Nabeya D."/>
            <person name="Jung N."/>
            <person name="Uechi K."/>
            <person name="Horii T."/>
            <person name="Iida T."/>
            <person name="Fujita J."/>
            <person name="Nakamura S."/>
        </authorList>
    </citation>
    <scope>NUCLEOTIDE SEQUENCE</scope>
    <source>
        <strain evidence="9">JCM 12687</strain>
        <plasmid evidence="9">pJCM12687</plasmid>
    </source>
</reference>
<dbReference type="EMBL" id="MVHM01000002">
    <property type="protein sequence ID" value="ORA40326.1"/>
    <property type="molecule type" value="Genomic_DNA"/>
</dbReference>
<dbReference type="EMBL" id="AP022607">
    <property type="protein sequence ID" value="BBZ15649.1"/>
    <property type="molecule type" value="Genomic_DNA"/>
</dbReference>